<dbReference type="Gene3D" id="1.20.1250.20">
    <property type="entry name" value="MFS general substrate transporter like domains"/>
    <property type="match status" value="1"/>
</dbReference>
<feature type="transmembrane region" description="Helical" evidence="8">
    <location>
        <begin position="15"/>
        <end position="35"/>
    </location>
</feature>
<comment type="similarity">
    <text evidence="2">Belongs to the major facilitator superfamily. EmrB family.</text>
</comment>
<keyword evidence="5 8" id="KW-0812">Transmembrane</keyword>
<dbReference type="PROSITE" id="PS50850">
    <property type="entry name" value="MFS"/>
    <property type="match status" value="1"/>
</dbReference>
<evidence type="ECO:0000256" key="5">
    <source>
        <dbReference type="ARBA" id="ARBA00022692"/>
    </source>
</evidence>
<evidence type="ECO:0000256" key="6">
    <source>
        <dbReference type="ARBA" id="ARBA00022989"/>
    </source>
</evidence>
<protein>
    <submittedName>
        <fullName evidence="10">MFS transporter</fullName>
    </submittedName>
</protein>
<proteinExistence type="inferred from homology"/>
<dbReference type="NCBIfam" id="TIGR00711">
    <property type="entry name" value="efflux_EmrB"/>
    <property type="match status" value="1"/>
</dbReference>
<evidence type="ECO:0000256" key="4">
    <source>
        <dbReference type="ARBA" id="ARBA00022475"/>
    </source>
</evidence>
<reference evidence="11" key="1">
    <citation type="submission" date="2018-12" db="EMBL/GenBank/DDBJ databases">
        <title>Tengunoibacter tsumagoiensis gen. nov., sp. nov., Dictyobacter kobayashii sp. nov., D. alpinus sp. nov., and D. joshuensis sp. nov. and description of Dictyobacteraceae fam. nov. within the order Ktedonobacterales isolated from Tengu-no-mugimeshi.</title>
        <authorList>
            <person name="Wang C.M."/>
            <person name="Zheng Y."/>
            <person name="Sakai Y."/>
            <person name="Toyoda A."/>
            <person name="Minakuchi Y."/>
            <person name="Abe K."/>
            <person name="Yokota A."/>
            <person name="Yabe S."/>
        </authorList>
    </citation>
    <scope>NUCLEOTIDE SEQUENCE [LARGE SCALE GENOMIC DNA]</scope>
    <source>
        <strain evidence="11">S-27</strain>
    </source>
</reference>
<dbReference type="PRINTS" id="PR01036">
    <property type="entry name" value="TCRTETB"/>
</dbReference>
<dbReference type="OrthoDB" id="9812221at2"/>
<dbReference type="PANTHER" id="PTHR42718">
    <property type="entry name" value="MAJOR FACILITATOR SUPERFAMILY MULTIDRUG TRANSPORTER MFSC"/>
    <property type="match status" value="1"/>
</dbReference>
<feature type="transmembrane region" description="Helical" evidence="8">
    <location>
        <begin position="273"/>
        <end position="298"/>
    </location>
</feature>
<evidence type="ECO:0000313" key="10">
    <source>
        <dbReference type="EMBL" id="GCE06286.1"/>
    </source>
</evidence>
<accession>A0A401ZHH1</accession>
<feature type="transmembrane region" description="Helical" evidence="8">
    <location>
        <begin position="310"/>
        <end position="327"/>
    </location>
</feature>
<feature type="transmembrane region" description="Helical" evidence="8">
    <location>
        <begin position="55"/>
        <end position="76"/>
    </location>
</feature>
<evidence type="ECO:0000259" key="9">
    <source>
        <dbReference type="PROSITE" id="PS50850"/>
    </source>
</evidence>
<feature type="transmembrane region" description="Helical" evidence="8">
    <location>
        <begin position="202"/>
        <end position="222"/>
    </location>
</feature>
<evidence type="ECO:0000256" key="3">
    <source>
        <dbReference type="ARBA" id="ARBA00022448"/>
    </source>
</evidence>
<dbReference type="InterPro" id="IPR036259">
    <property type="entry name" value="MFS_trans_sf"/>
</dbReference>
<dbReference type="InterPro" id="IPR004638">
    <property type="entry name" value="EmrB-like"/>
</dbReference>
<dbReference type="GO" id="GO:0022857">
    <property type="term" value="F:transmembrane transporter activity"/>
    <property type="evidence" value="ECO:0007669"/>
    <property type="project" value="InterPro"/>
</dbReference>
<dbReference type="EMBL" id="BIFQ01000001">
    <property type="protein sequence ID" value="GCE06286.1"/>
    <property type="molecule type" value="Genomic_DNA"/>
</dbReference>
<evidence type="ECO:0000256" key="7">
    <source>
        <dbReference type="ARBA" id="ARBA00023136"/>
    </source>
</evidence>
<keyword evidence="11" id="KW-1185">Reference proteome</keyword>
<dbReference type="InterPro" id="IPR011701">
    <property type="entry name" value="MFS"/>
</dbReference>
<dbReference type="InterPro" id="IPR020846">
    <property type="entry name" value="MFS_dom"/>
</dbReference>
<feature type="transmembrane region" description="Helical" evidence="8">
    <location>
        <begin position="459"/>
        <end position="476"/>
    </location>
</feature>
<organism evidence="10 11">
    <name type="scientific">Dictyobacter aurantiacus</name>
    <dbReference type="NCBI Taxonomy" id="1936993"/>
    <lineage>
        <taxon>Bacteria</taxon>
        <taxon>Bacillati</taxon>
        <taxon>Chloroflexota</taxon>
        <taxon>Ktedonobacteria</taxon>
        <taxon>Ktedonobacterales</taxon>
        <taxon>Dictyobacteraceae</taxon>
        <taxon>Dictyobacter</taxon>
    </lineage>
</organism>
<feature type="transmembrane region" description="Helical" evidence="8">
    <location>
        <begin position="169"/>
        <end position="190"/>
    </location>
</feature>
<feature type="transmembrane region" description="Helical" evidence="8">
    <location>
        <begin position="339"/>
        <end position="357"/>
    </location>
</feature>
<comment type="caution">
    <text evidence="10">The sequence shown here is derived from an EMBL/GenBank/DDBJ whole genome shotgun (WGS) entry which is preliminary data.</text>
</comment>
<dbReference type="SUPFAM" id="SSF103473">
    <property type="entry name" value="MFS general substrate transporter"/>
    <property type="match status" value="1"/>
</dbReference>
<dbReference type="PROSITE" id="PS00217">
    <property type="entry name" value="SUGAR_TRANSPORT_2"/>
    <property type="match status" value="1"/>
</dbReference>
<feature type="transmembrane region" description="Helical" evidence="8">
    <location>
        <begin position="140"/>
        <end position="163"/>
    </location>
</feature>
<comment type="subcellular location">
    <subcellularLocation>
        <location evidence="1">Cell membrane</location>
        <topology evidence="1">Multi-pass membrane protein</topology>
    </subcellularLocation>
</comment>
<feature type="transmembrane region" description="Helical" evidence="8">
    <location>
        <begin position="404"/>
        <end position="425"/>
    </location>
</feature>
<evidence type="ECO:0000256" key="1">
    <source>
        <dbReference type="ARBA" id="ARBA00004651"/>
    </source>
</evidence>
<dbReference type="PANTHER" id="PTHR42718:SF9">
    <property type="entry name" value="MAJOR FACILITATOR SUPERFAMILY MULTIDRUG TRANSPORTER MFSC"/>
    <property type="match status" value="1"/>
</dbReference>
<dbReference type="InterPro" id="IPR005829">
    <property type="entry name" value="Sugar_transporter_CS"/>
</dbReference>
<keyword evidence="7 8" id="KW-0472">Membrane</keyword>
<feature type="transmembrane region" description="Helical" evidence="8">
    <location>
        <begin position="234"/>
        <end position="252"/>
    </location>
</feature>
<name>A0A401ZHH1_9CHLR</name>
<dbReference type="RefSeq" id="WP_126597242.1">
    <property type="nucleotide sequence ID" value="NZ_BIFQ01000001.1"/>
</dbReference>
<evidence type="ECO:0000256" key="8">
    <source>
        <dbReference type="SAM" id="Phobius"/>
    </source>
</evidence>
<keyword evidence="3" id="KW-0813">Transport</keyword>
<dbReference type="CDD" id="cd17503">
    <property type="entry name" value="MFS_LmrB_MDR_like"/>
    <property type="match status" value="1"/>
</dbReference>
<dbReference type="Proteomes" id="UP000287224">
    <property type="component" value="Unassembled WGS sequence"/>
</dbReference>
<dbReference type="AlphaFoldDB" id="A0A401ZHH1"/>
<dbReference type="GO" id="GO:0005886">
    <property type="term" value="C:plasma membrane"/>
    <property type="evidence" value="ECO:0007669"/>
    <property type="project" value="UniProtKB-SubCell"/>
</dbReference>
<feature type="domain" description="Major facilitator superfamily (MFS) profile" evidence="9">
    <location>
        <begin position="17"/>
        <end position="481"/>
    </location>
</feature>
<keyword evidence="6 8" id="KW-1133">Transmembrane helix</keyword>
<evidence type="ECO:0000313" key="11">
    <source>
        <dbReference type="Proteomes" id="UP000287224"/>
    </source>
</evidence>
<gene>
    <name evidence="10" type="ORF">KDAU_36150</name>
</gene>
<feature type="transmembrane region" description="Helical" evidence="8">
    <location>
        <begin position="363"/>
        <end position="383"/>
    </location>
</feature>
<evidence type="ECO:0000256" key="2">
    <source>
        <dbReference type="ARBA" id="ARBA00008537"/>
    </source>
</evidence>
<dbReference type="Gene3D" id="1.20.1720.10">
    <property type="entry name" value="Multidrug resistance protein D"/>
    <property type="match status" value="1"/>
</dbReference>
<dbReference type="Pfam" id="PF07690">
    <property type="entry name" value="MFS_1"/>
    <property type="match status" value="1"/>
</dbReference>
<sequence length="497" mass="54073">MSDITRSKIHLADKWWVAIAVSLGMLMSLMDATIVNVAIPRMEHDFGASIHDVQWVVTIYMITQAAVIPTAPYLAAKFGAKRAYVWTLMAFLLGSILCGFAWNLPSLILFRLIQGIGGGILLPLVMTLQYQAFAPHERGVATSVIGIPMQFAPVIGPALGGYLVSAFGWQWAFFINIPLGIIAITVAQRVLRHTPSQPRTRFDLPGFLTAVLGSVTLLYAISAITSGDSSLKNILLFLAGIFIIFAFITIELRTLKRGLIPLLNLRRFRDRTFAFSTIALVFSSFIMFGLLFLIPIYLQNLHGETALNAGLIQMGQALAVIAILPVAGRLSDRIGPRSVVIVGLVILSGTAALMMTLALQTPIWIIIGILVLLGSSFGLSQQIPVAAMSRIDKEEHQEVSNGSTLITVLRAVAAPMGVAILSSIVQERSLYYMDTLSAQGVRGAQLQQQSSLLAMHQSFLVAGILGLLAMLAMFFVPRRNKNKQEQTEPAAMVEMLK</sequence>
<keyword evidence="4" id="KW-1003">Cell membrane</keyword>
<feature type="transmembrane region" description="Helical" evidence="8">
    <location>
        <begin position="83"/>
        <end position="102"/>
    </location>
</feature>
<feature type="transmembrane region" description="Helical" evidence="8">
    <location>
        <begin position="108"/>
        <end position="128"/>
    </location>
</feature>